<feature type="compositionally biased region" description="Basic residues" evidence="1">
    <location>
        <begin position="76"/>
        <end position="90"/>
    </location>
</feature>
<evidence type="ECO:0000256" key="1">
    <source>
        <dbReference type="SAM" id="MobiDB-lite"/>
    </source>
</evidence>
<feature type="compositionally biased region" description="Polar residues" evidence="1">
    <location>
        <begin position="1"/>
        <end position="15"/>
    </location>
</feature>
<feature type="region of interest" description="Disordered" evidence="1">
    <location>
        <begin position="1"/>
        <end position="22"/>
    </location>
</feature>
<feature type="compositionally biased region" description="Low complexity" evidence="1">
    <location>
        <begin position="44"/>
        <end position="63"/>
    </location>
</feature>
<name>A0A2N5SYN0_9BASI</name>
<reference evidence="2 3" key="1">
    <citation type="submission" date="2017-11" db="EMBL/GenBank/DDBJ databases">
        <title>De novo assembly and phasing of dikaryotic genomes from two isolates of Puccinia coronata f. sp. avenae, the causal agent of oat crown rust.</title>
        <authorList>
            <person name="Miller M.E."/>
            <person name="Zhang Y."/>
            <person name="Omidvar V."/>
            <person name="Sperschneider J."/>
            <person name="Schwessinger B."/>
            <person name="Raley C."/>
            <person name="Palmer J.M."/>
            <person name="Garnica D."/>
            <person name="Upadhyaya N."/>
            <person name="Rathjen J."/>
            <person name="Taylor J.M."/>
            <person name="Park R.F."/>
            <person name="Dodds P.N."/>
            <person name="Hirsch C.D."/>
            <person name="Kianian S.F."/>
            <person name="Figueroa M."/>
        </authorList>
    </citation>
    <scope>NUCLEOTIDE SEQUENCE [LARGE SCALE GENOMIC DNA]</scope>
    <source>
        <strain evidence="2">12SD80</strain>
    </source>
</reference>
<feature type="region of interest" description="Disordered" evidence="1">
    <location>
        <begin position="44"/>
        <end position="90"/>
    </location>
</feature>
<organism evidence="2 3">
    <name type="scientific">Puccinia coronata f. sp. avenae</name>
    <dbReference type="NCBI Taxonomy" id="200324"/>
    <lineage>
        <taxon>Eukaryota</taxon>
        <taxon>Fungi</taxon>
        <taxon>Dikarya</taxon>
        <taxon>Basidiomycota</taxon>
        <taxon>Pucciniomycotina</taxon>
        <taxon>Pucciniomycetes</taxon>
        <taxon>Pucciniales</taxon>
        <taxon>Pucciniaceae</taxon>
        <taxon>Puccinia</taxon>
    </lineage>
</organism>
<gene>
    <name evidence="2" type="ORF">PCASD_20923</name>
</gene>
<sequence length="90" mass="9191">MSNQQLPSTQQTSVPCLTPGSVLFEASGSPLITVIPSQFISQMSTAPSTGAAAAEATEDIAPTSTEGSTNDLARGSRGRRQARGQGRGRG</sequence>
<accession>A0A2N5SYN0</accession>
<evidence type="ECO:0000313" key="2">
    <source>
        <dbReference type="EMBL" id="PLW18361.1"/>
    </source>
</evidence>
<dbReference type="EMBL" id="PGCI01000734">
    <property type="protein sequence ID" value="PLW18361.1"/>
    <property type="molecule type" value="Genomic_DNA"/>
</dbReference>
<evidence type="ECO:0000313" key="3">
    <source>
        <dbReference type="Proteomes" id="UP000235392"/>
    </source>
</evidence>
<proteinExistence type="predicted"/>
<dbReference type="Proteomes" id="UP000235392">
    <property type="component" value="Unassembled WGS sequence"/>
</dbReference>
<dbReference type="AlphaFoldDB" id="A0A2N5SYN0"/>
<comment type="caution">
    <text evidence="2">The sequence shown here is derived from an EMBL/GenBank/DDBJ whole genome shotgun (WGS) entry which is preliminary data.</text>
</comment>
<protein>
    <submittedName>
        <fullName evidence="2">Uncharacterized protein</fullName>
    </submittedName>
</protein>